<dbReference type="GO" id="GO:0005634">
    <property type="term" value="C:nucleus"/>
    <property type="evidence" value="ECO:0007669"/>
    <property type="project" value="UniProtKB-SubCell"/>
</dbReference>
<comment type="caution">
    <text evidence="11">The sequence shown here is derived from an EMBL/GenBank/DDBJ whole genome shotgun (WGS) entry which is preliminary data.</text>
</comment>
<feature type="compositionally biased region" description="Pro residues" evidence="10">
    <location>
        <begin position="10"/>
        <end position="22"/>
    </location>
</feature>
<evidence type="ECO:0000256" key="6">
    <source>
        <dbReference type="ARBA" id="ARBA00022701"/>
    </source>
</evidence>
<evidence type="ECO:0000313" key="12">
    <source>
        <dbReference type="Proteomes" id="UP000314294"/>
    </source>
</evidence>
<evidence type="ECO:0000313" key="11">
    <source>
        <dbReference type="EMBL" id="TNN26620.1"/>
    </source>
</evidence>
<reference evidence="11 12" key="1">
    <citation type="submission" date="2019-03" db="EMBL/GenBank/DDBJ databases">
        <title>First draft genome of Liparis tanakae, snailfish: a comprehensive survey of snailfish specific genes.</title>
        <authorList>
            <person name="Kim W."/>
            <person name="Song I."/>
            <person name="Jeong J.-H."/>
            <person name="Kim D."/>
            <person name="Kim S."/>
            <person name="Ryu S."/>
            <person name="Song J.Y."/>
            <person name="Lee S.K."/>
        </authorList>
    </citation>
    <scope>NUCLEOTIDE SEQUENCE [LARGE SCALE GENOMIC DNA]</scope>
    <source>
        <tissue evidence="11">Muscle</tissue>
    </source>
</reference>
<keyword evidence="6" id="KW-0493">Microtubule</keyword>
<keyword evidence="12" id="KW-1185">Reference proteome</keyword>
<evidence type="ECO:0000256" key="7">
    <source>
        <dbReference type="ARBA" id="ARBA00023212"/>
    </source>
</evidence>
<evidence type="ECO:0000256" key="10">
    <source>
        <dbReference type="SAM" id="MobiDB-lite"/>
    </source>
</evidence>
<comment type="similarity">
    <text evidence="3">Belongs to the MDM1 family.</text>
</comment>
<dbReference type="GO" id="GO:0005874">
    <property type="term" value="C:microtubule"/>
    <property type="evidence" value="ECO:0007669"/>
    <property type="project" value="UniProtKB-KW"/>
</dbReference>
<accession>A0A4Z2EDI1</accession>
<comment type="function">
    <text evidence="9">Microtubule-binding protein that negatively regulates centriole duplication. Binds to and stabilizes microtubules.</text>
</comment>
<dbReference type="PANTHER" id="PTHR32078:SF1">
    <property type="entry name" value="NUCLEAR PROTEIN MDM1"/>
    <property type="match status" value="1"/>
</dbReference>
<protein>
    <recommendedName>
        <fullName evidence="4">Nuclear protein MDM1</fullName>
    </recommendedName>
</protein>
<dbReference type="InterPro" id="IPR029136">
    <property type="entry name" value="MDM1"/>
</dbReference>
<evidence type="ECO:0000256" key="2">
    <source>
        <dbReference type="ARBA" id="ARBA00004123"/>
    </source>
</evidence>
<keyword evidence="7" id="KW-0206">Cytoskeleton</keyword>
<evidence type="ECO:0000256" key="1">
    <source>
        <dbReference type="ARBA" id="ARBA00004114"/>
    </source>
</evidence>
<dbReference type="GO" id="GO:0046600">
    <property type="term" value="P:negative regulation of centriole replication"/>
    <property type="evidence" value="ECO:0007669"/>
    <property type="project" value="InterPro"/>
</dbReference>
<evidence type="ECO:0000256" key="5">
    <source>
        <dbReference type="ARBA" id="ARBA00022490"/>
    </source>
</evidence>
<evidence type="ECO:0000256" key="3">
    <source>
        <dbReference type="ARBA" id="ARBA00010494"/>
    </source>
</evidence>
<dbReference type="GO" id="GO:0005814">
    <property type="term" value="C:centriole"/>
    <property type="evidence" value="ECO:0007669"/>
    <property type="project" value="UniProtKB-SubCell"/>
</dbReference>
<organism evidence="11 12">
    <name type="scientific">Liparis tanakae</name>
    <name type="common">Tanaka's snailfish</name>
    <dbReference type="NCBI Taxonomy" id="230148"/>
    <lineage>
        <taxon>Eukaryota</taxon>
        <taxon>Metazoa</taxon>
        <taxon>Chordata</taxon>
        <taxon>Craniata</taxon>
        <taxon>Vertebrata</taxon>
        <taxon>Euteleostomi</taxon>
        <taxon>Actinopterygii</taxon>
        <taxon>Neopterygii</taxon>
        <taxon>Teleostei</taxon>
        <taxon>Neoteleostei</taxon>
        <taxon>Acanthomorphata</taxon>
        <taxon>Eupercaria</taxon>
        <taxon>Perciformes</taxon>
        <taxon>Cottioidei</taxon>
        <taxon>Cottales</taxon>
        <taxon>Liparidae</taxon>
        <taxon>Liparis</taxon>
    </lineage>
</organism>
<feature type="region of interest" description="Disordered" evidence="10">
    <location>
        <begin position="1"/>
        <end position="22"/>
    </location>
</feature>
<proteinExistence type="inferred from homology"/>
<evidence type="ECO:0000256" key="4">
    <source>
        <dbReference type="ARBA" id="ARBA00013508"/>
    </source>
</evidence>
<sequence length="81" mass="8873">MRTKPTYRVAPPPVAPPPVAPPPQHCDVGVRFRDLPCPGGSDEDDRLSAMSWRSAASCSAASAVLERAQRRRERFWGGDDL</sequence>
<comment type="subcellular location">
    <subcellularLocation>
        <location evidence="1">Cytoplasm</location>
        <location evidence="1">Cytoskeleton</location>
        <location evidence="1">Microtubule organizing center</location>
        <location evidence="1">Centrosome</location>
        <location evidence="1">Centriole</location>
    </subcellularLocation>
    <subcellularLocation>
        <location evidence="2">Nucleus</location>
    </subcellularLocation>
</comment>
<dbReference type="AlphaFoldDB" id="A0A4Z2EDI1"/>
<evidence type="ECO:0000256" key="8">
    <source>
        <dbReference type="ARBA" id="ARBA00023242"/>
    </source>
</evidence>
<dbReference type="GO" id="GO:0008017">
    <property type="term" value="F:microtubule binding"/>
    <property type="evidence" value="ECO:0007669"/>
    <property type="project" value="InterPro"/>
</dbReference>
<name>A0A4Z2EDI1_9TELE</name>
<dbReference type="PANTHER" id="PTHR32078">
    <property type="entry name" value="NUCLEAR PROTEIN MDM1"/>
    <property type="match status" value="1"/>
</dbReference>
<evidence type="ECO:0000256" key="9">
    <source>
        <dbReference type="ARBA" id="ARBA00045771"/>
    </source>
</evidence>
<dbReference type="Proteomes" id="UP000314294">
    <property type="component" value="Unassembled WGS sequence"/>
</dbReference>
<gene>
    <name evidence="11" type="primary">mdm1_0</name>
    <name evidence="11" type="ORF">EYF80_063244</name>
</gene>
<keyword evidence="5" id="KW-0963">Cytoplasm</keyword>
<keyword evidence="8" id="KW-0539">Nucleus</keyword>
<dbReference type="EMBL" id="SRLO01009863">
    <property type="protein sequence ID" value="TNN26620.1"/>
    <property type="molecule type" value="Genomic_DNA"/>
</dbReference>